<comment type="caution">
    <text evidence="6">The sequence shown here is derived from an EMBL/GenBank/DDBJ whole genome shotgun (WGS) entry which is preliminary data.</text>
</comment>
<gene>
    <name evidence="6" type="ORF">DRH29_00910</name>
</gene>
<comment type="subcellular location">
    <subcellularLocation>
        <location evidence="1">Membrane</location>
        <topology evidence="1">Multi-pass membrane protein</topology>
    </subcellularLocation>
</comment>
<feature type="transmembrane region" description="Helical" evidence="5">
    <location>
        <begin position="330"/>
        <end position="349"/>
    </location>
</feature>
<feature type="transmembrane region" description="Helical" evidence="5">
    <location>
        <begin position="415"/>
        <end position="432"/>
    </location>
</feature>
<feature type="transmembrane region" description="Helical" evidence="5">
    <location>
        <begin position="44"/>
        <end position="64"/>
    </location>
</feature>
<feature type="transmembrane region" description="Helical" evidence="5">
    <location>
        <begin position="185"/>
        <end position="202"/>
    </location>
</feature>
<protein>
    <submittedName>
        <fullName evidence="6">Uncharacterized protein</fullName>
    </submittedName>
</protein>
<keyword evidence="3 5" id="KW-1133">Transmembrane helix</keyword>
<accession>A0A420ZDK7</accession>
<proteinExistence type="predicted"/>
<feature type="transmembrane region" description="Helical" evidence="5">
    <location>
        <begin position="154"/>
        <end position="179"/>
    </location>
</feature>
<reference evidence="6 7" key="1">
    <citation type="submission" date="2018-06" db="EMBL/GenBank/DDBJ databases">
        <title>Extensive metabolic versatility and redundancy in microbially diverse, dynamic hydrothermal sediments.</title>
        <authorList>
            <person name="Dombrowski N."/>
            <person name="Teske A."/>
            <person name="Baker B.J."/>
        </authorList>
    </citation>
    <scope>NUCLEOTIDE SEQUENCE [LARGE SCALE GENOMIC DNA]</scope>
    <source>
        <strain evidence="6">B79_G16</strain>
    </source>
</reference>
<dbReference type="Proteomes" id="UP000281261">
    <property type="component" value="Unassembled WGS sequence"/>
</dbReference>
<evidence type="ECO:0000256" key="4">
    <source>
        <dbReference type="ARBA" id="ARBA00023136"/>
    </source>
</evidence>
<feature type="transmembrane region" description="Helical" evidence="5">
    <location>
        <begin position="214"/>
        <end position="237"/>
    </location>
</feature>
<dbReference type="AlphaFoldDB" id="A0A420ZDK7"/>
<evidence type="ECO:0000256" key="2">
    <source>
        <dbReference type="ARBA" id="ARBA00022692"/>
    </source>
</evidence>
<feature type="transmembrane region" description="Helical" evidence="5">
    <location>
        <begin position="438"/>
        <end position="456"/>
    </location>
</feature>
<evidence type="ECO:0000313" key="6">
    <source>
        <dbReference type="EMBL" id="RLC37641.1"/>
    </source>
</evidence>
<dbReference type="EMBL" id="QMNG01000002">
    <property type="protein sequence ID" value="RLC37641.1"/>
    <property type="molecule type" value="Genomic_DNA"/>
</dbReference>
<evidence type="ECO:0000313" key="7">
    <source>
        <dbReference type="Proteomes" id="UP000281261"/>
    </source>
</evidence>
<feature type="transmembrane region" description="Helical" evidence="5">
    <location>
        <begin position="249"/>
        <end position="272"/>
    </location>
</feature>
<sequence>MSATKKVAYNTIVQIIGRGIITVISLAILWYLARYLGVEGYGQYALIFAYLSLFGVLVDFGLFLMQVRAVTKQPERESYILGNVLGLKLALSVVVFAAAVGFSYILYDDPLLTTGVLIGTISQAALTLALVPTSLFQARLQMQKVTVVNIATRILYFGLIIWGIGADIGLLGIIGVVALSNLLNFVVQWIWASSLSPLIPLFDLKYWVSFVREALPVGVVIILGVIYFRIDMIMLGAMQSDYAIGIYSAPYKVVEVILTIPTIFMSSVFPVITQALAEGTDRARRIYRKAFDFMGLAVLPLAFGALMIGTPLMVLVAGADFAPSGSVLKLLIWAVVFSFLIATFNYSIIAADKQRALMWPYFAATIFNVVANFIVIPLYSYIGAAVTTIATELIVLIWVGIIAYKTLRLVPSFTVLGKSLLAAVVMAGVIQLMGTDSVFVNLGVGIITYGAMILLLRTVDKNIFKEIFGKV</sequence>
<feature type="transmembrane region" description="Helical" evidence="5">
    <location>
        <begin position="111"/>
        <end position="133"/>
    </location>
</feature>
<dbReference type="PANTHER" id="PTHR43424:SF1">
    <property type="entry name" value="LOCUS PUTATIVE PROTEIN 1-RELATED"/>
    <property type="match status" value="1"/>
</dbReference>
<feature type="transmembrane region" description="Helical" evidence="5">
    <location>
        <begin position="293"/>
        <end position="318"/>
    </location>
</feature>
<dbReference type="CDD" id="cd13128">
    <property type="entry name" value="MATE_Wzx_like"/>
    <property type="match status" value="1"/>
</dbReference>
<organism evidence="6 7">
    <name type="scientific">candidate division Kazan bacterium</name>
    <dbReference type="NCBI Taxonomy" id="2202143"/>
    <lineage>
        <taxon>Bacteria</taxon>
        <taxon>Bacteria division Kazan-3B-28</taxon>
    </lineage>
</organism>
<evidence type="ECO:0000256" key="3">
    <source>
        <dbReference type="ARBA" id="ARBA00022989"/>
    </source>
</evidence>
<feature type="transmembrane region" description="Helical" evidence="5">
    <location>
        <begin position="381"/>
        <end position="403"/>
    </location>
</feature>
<feature type="transmembrane region" description="Helical" evidence="5">
    <location>
        <begin position="85"/>
        <end position="105"/>
    </location>
</feature>
<evidence type="ECO:0000256" key="5">
    <source>
        <dbReference type="SAM" id="Phobius"/>
    </source>
</evidence>
<dbReference type="Pfam" id="PF01943">
    <property type="entry name" value="Polysacc_synt"/>
    <property type="match status" value="1"/>
</dbReference>
<name>A0A420ZDK7_UNCK3</name>
<feature type="transmembrane region" description="Helical" evidence="5">
    <location>
        <begin position="356"/>
        <end position="375"/>
    </location>
</feature>
<evidence type="ECO:0000256" key="1">
    <source>
        <dbReference type="ARBA" id="ARBA00004141"/>
    </source>
</evidence>
<feature type="transmembrane region" description="Helical" evidence="5">
    <location>
        <begin position="12"/>
        <end position="32"/>
    </location>
</feature>
<dbReference type="InterPro" id="IPR052556">
    <property type="entry name" value="PolySynth_Transporter"/>
</dbReference>
<dbReference type="PANTHER" id="PTHR43424">
    <property type="entry name" value="LOCUS PUTATIVE PROTEIN 1-RELATED"/>
    <property type="match status" value="1"/>
</dbReference>
<keyword evidence="2 5" id="KW-0812">Transmembrane</keyword>
<dbReference type="GO" id="GO:0016020">
    <property type="term" value="C:membrane"/>
    <property type="evidence" value="ECO:0007669"/>
    <property type="project" value="UniProtKB-SubCell"/>
</dbReference>
<dbReference type="InterPro" id="IPR002797">
    <property type="entry name" value="Polysacc_synth"/>
</dbReference>
<keyword evidence="4 5" id="KW-0472">Membrane</keyword>